<dbReference type="SUPFAM" id="SSF53850">
    <property type="entry name" value="Periplasmic binding protein-like II"/>
    <property type="match status" value="1"/>
</dbReference>
<evidence type="ECO:0000313" key="2">
    <source>
        <dbReference type="EMBL" id="RZS78403.1"/>
    </source>
</evidence>
<name>A0A4Q7N8L5_9BURK</name>
<comment type="similarity">
    <text evidence="1">Belongs to the UPF0065 (bug) family.</text>
</comment>
<dbReference type="Gene3D" id="3.40.190.150">
    <property type="entry name" value="Bordetella uptake gene, domain 1"/>
    <property type="match status" value="1"/>
</dbReference>
<sequence>MRRRPVPRLGHEPRPRLSATLLSTQMVIMMFKQLQSGRRATLALSAALATAGALSTPFSAMAADYPAKPITIVVAYGAGGDTDAMARLFGEKLTQRLGQPVIVENRAGASGIIGSNYVARAKPDGYTLLLAPSTFSMATHVVRTNSADTYNPARDFSPITQTASQPLLLVAGQASGYTSVAQVLKDAKAGKALTYASPGSGSPMHILGELFNQAAGVKITHVPYKGVAPAVNDLLGGHVALSWMTYGPVEPYLASGKIHILANGAAERTPLAPDAPSMAELGYKNIDIAAWQGLYAPKGTPAEVVRTLNGHMAEILKMPDVVAKMRVFGAFAKASTPEALGKLTADEYAFFGKVVKEFGIQAD</sequence>
<dbReference type="Pfam" id="PF03401">
    <property type="entry name" value="TctC"/>
    <property type="match status" value="1"/>
</dbReference>
<dbReference type="CDD" id="cd07012">
    <property type="entry name" value="PBP2_Bug_TTT"/>
    <property type="match status" value="1"/>
</dbReference>
<dbReference type="EMBL" id="SGXC01000003">
    <property type="protein sequence ID" value="RZS78403.1"/>
    <property type="molecule type" value="Genomic_DNA"/>
</dbReference>
<dbReference type="PANTHER" id="PTHR42928:SF5">
    <property type="entry name" value="BLR1237 PROTEIN"/>
    <property type="match status" value="1"/>
</dbReference>
<evidence type="ECO:0000256" key="1">
    <source>
        <dbReference type="ARBA" id="ARBA00006987"/>
    </source>
</evidence>
<dbReference type="Proteomes" id="UP000292445">
    <property type="component" value="Unassembled WGS sequence"/>
</dbReference>
<evidence type="ECO:0000313" key="3">
    <source>
        <dbReference type="Proteomes" id="UP000292445"/>
    </source>
</evidence>
<proteinExistence type="inferred from homology"/>
<gene>
    <name evidence="2" type="ORF">EV675_5051</name>
</gene>
<dbReference type="InterPro" id="IPR042100">
    <property type="entry name" value="Bug_dom1"/>
</dbReference>
<comment type="caution">
    <text evidence="2">The sequence shown here is derived from an EMBL/GenBank/DDBJ whole genome shotgun (WGS) entry which is preliminary data.</text>
</comment>
<protein>
    <submittedName>
        <fullName evidence="2">Tripartite-type tricarboxylate transporter receptor subunit TctC</fullName>
    </submittedName>
</protein>
<organism evidence="2 3">
    <name type="scientific">Pigmentiphaga kullae</name>
    <dbReference type="NCBI Taxonomy" id="151784"/>
    <lineage>
        <taxon>Bacteria</taxon>
        <taxon>Pseudomonadati</taxon>
        <taxon>Pseudomonadota</taxon>
        <taxon>Betaproteobacteria</taxon>
        <taxon>Burkholderiales</taxon>
        <taxon>Alcaligenaceae</taxon>
        <taxon>Pigmentiphaga</taxon>
    </lineage>
</organism>
<dbReference type="PANTHER" id="PTHR42928">
    <property type="entry name" value="TRICARBOXYLATE-BINDING PROTEIN"/>
    <property type="match status" value="1"/>
</dbReference>
<dbReference type="PIRSF" id="PIRSF017082">
    <property type="entry name" value="YflP"/>
    <property type="match status" value="1"/>
</dbReference>
<keyword evidence="3" id="KW-1185">Reference proteome</keyword>
<dbReference type="Gene3D" id="3.40.190.10">
    <property type="entry name" value="Periplasmic binding protein-like II"/>
    <property type="match status" value="1"/>
</dbReference>
<accession>A0A4Q7N8L5</accession>
<dbReference type="AlphaFoldDB" id="A0A4Q7N8L5"/>
<keyword evidence="2" id="KW-0675">Receptor</keyword>
<reference evidence="2 3" key="1">
    <citation type="submission" date="2019-02" db="EMBL/GenBank/DDBJ databases">
        <title>Genomic Encyclopedia of Type Strains, Phase IV (KMG-IV): sequencing the most valuable type-strain genomes for metagenomic binning, comparative biology and taxonomic classification.</title>
        <authorList>
            <person name="Goeker M."/>
        </authorList>
    </citation>
    <scope>NUCLEOTIDE SEQUENCE [LARGE SCALE GENOMIC DNA]</scope>
    <source>
        <strain evidence="2 3">K24</strain>
    </source>
</reference>
<dbReference type="InterPro" id="IPR005064">
    <property type="entry name" value="BUG"/>
</dbReference>